<name>A0A1C6SXK6_9ACTN</name>
<dbReference type="PROSITE" id="PS50893">
    <property type="entry name" value="ABC_TRANSPORTER_2"/>
    <property type="match status" value="1"/>
</dbReference>
<dbReference type="Pfam" id="PF00005">
    <property type="entry name" value="ABC_tran"/>
    <property type="match status" value="1"/>
</dbReference>
<keyword evidence="1" id="KW-0547">Nucleotide-binding</keyword>
<sequence>MIDGIGTNGDDAVPVLGAYGVVKTFGHVRALRHASFEAFPGQVTALVGDNGAGKSTLIKILSGVLAPDEGEVRIDGAPAGLTDPQEAKRRGIETVYQDLALAPDLDAAANVFLGREVRRFGFLHNHPEMRRRTAVAFRDLGVGLVQDMRAPVAAFSGGQKQSVAIARAAMWATKVIIMDEPTAALGVIQTAKVLELVERIRDRGIAVVFISHNLPQVLQVADRIEVLRLGARVAWFRRGEADVDLLIAAISGAHTNEVPS</sequence>
<dbReference type="RefSeq" id="WP_091345055.1">
    <property type="nucleotide sequence ID" value="NZ_FMHV01000002.1"/>
</dbReference>
<evidence type="ECO:0000256" key="1">
    <source>
        <dbReference type="ARBA" id="ARBA00022741"/>
    </source>
</evidence>
<dbReference type="InterPro" id="IPR027417">
    <property type="entry name" value="P-loop_NTPase"/>
</dbReference>
<dbReference type="InterPro" id="IPR003593">
    <property type="entry name" value="AAA+_ATPase"/>
</dbReference>
<evidence type="ECO:0000313" key="4">
    <source>
        <dbReference type="EMBL" id="SCL34286.1"/>
    </source>
</evidence>
<gene>
    <name evidence="4" type="ORF">GA0070624_4950</name>
</gene>
<dbReference type="GO" id="GO:0005524">
    <property type="term" value="F:ATP binding"/>
    <property type="evidence" value="ECO:0007669"/>
    <property type="project" value="UniProtKB-KW"/>
</dbReference>
<reference evidence="5" key="1">
    <citation type="submission" date="2016-06" db="EMBL/GenBank/DDBJ databases">
        <authorList>
            <person name="Varghese N."/>
            <person name="Submissions Spin"/>
        </authorList>
    </citation>
    <scope>NUCLEOTIDE SEQUENCE [LARGE SCALE GENOMIC DNA]</scope>
    <source>
        <strain evidence="5">DSM 45431</strain>
    </source>
</reference>
<dbReference type="PANTHER" id="PTHR43790">
    <property type="entry name" value="CARBOHYDRATE TRANSPORT ATP-BINDING PROTEIN MG119-RELATED"/>
    <property type="match status" value="1"/>
</dbReference>
<keyword evidence="2 4" id="KW-0067">ATP-binding</keyword>
<dbReference type="InterPro" id="IPR050107">
    <property type="entry name" value="ABC_carbohydrate_import_ATPase"/>
</dbReference>
<protein>
    <submittedName>
        <fullName evidence="4">Monosaccharide ABC transporter ATP-binding protein, CUT2 family</fullName>
    </submittedName>
</protein>
<keyword evidence="5" id="KW-1185">Reference proteome</keyword>
<dbReference type="PANTHER" id="PTHR43790:SF8">
    <property type="entry name" value="SUGAR ABC TRANSPORTER ATP-BINDING PROTEIN"/>
    <property type="match status" value="1"/>
</dbReference>
<dbReference type="STRING" id="568872.GA0070624_4950"/>
<accession>A0A1C6SXK6</accession>
<dbReference type="OrthoDB" id="7875923at2"/>
<evidence type="ECO:0000256" key="2">
    <source>
        <dbReference type="ARBA" id="ARBA00022840"/>
    </source>
</evidence>
<dbReference type="AlphaFoldDB" id="A0A1C6SXK6"/>
<proteinExistence type="predicted"/>
<organism evidence="4 5">
    <name type="scientific">Micromonospora rhizosphaerae</name>
    <dbReference type="NCBI Taxonomy" id="568872"/>
    <lineage>
        <taxon>Bacteria</taxon>
        <taxon>Bacillati</taxon>
        <taxon>Actinomycetota</taxon>
        <taxon>Actinomycetes</taxon>
        <taxon>Micromonosporales</taxon>
        <taxon>Micromonosporaceae</taxon>
        <taxon>Micromonospora</taxon>
    </lineage>
</organism>
<dbReference type="SUPFAM" id="SSF52540">
    <property type="entry name" value="P-loop containing nucleoside triphosphate hydrolases"/>
    <property type="match status" value="1"/>
</dbReference>
<dbReference type="Proteomes" id="UP000199413">
    <property type="component" value="Unassembled WGS sequence"/>
</dbReference>
<dbReference type="CDD" id="cd03216">
    <property type="entry name" value="ABC_Carb_Monos_I"/>
    <property type="match status" value="1"/>
</dbReference>
<dbReference type="SMART" id="SM00382">
    <property type="entry name" value="AAA"/>
    <property type="match status" value="1"/>
</dbReference>
<dbReference type="Gene3D" id="3.40.50.300">
    <property type="entry name" value="P-loop containing nucleotide triphosphate hydrolases"/>
    <property type="match status" value="1"/>
</dbReference>
<dbReference type="GO" id="GO:0016887">
    <property type="term" value="F:ATP hydrolysis activity"/>
    <property type="evidence" value="ECO:0007669"/>
    <property type="project" value="InterPro"/>
</dbReference>
<feature type="domain" description="ABC transporter" evidence="3">
    <location>
        <begin position="16"/>
        <end position="254"/>
    </location>
</feature>
<dbReference type="EMBL" id="FMHV01000002">
    <property type="protein sequence ID" value="SCL34286.1"/>
    <property type="molecule type" value="Genomic_DNA"/>
</dbReference>
<dbReference type="InterPro" id="IPR003439">
    <property type="entry name" value="ABC_transporter-like_ATP-bd"/>
</dbReference>
<evidence type="ECO:0000259" key="3">
    <source>
        <dbReference type="PROSITE" id="PS50893"/>
    </source>
</evidence>
<evidence type="ECO:0000313" key="5">
    <source>
        <dbReference type="Proteomes" id="UP000199413"/>
    </source>
</evidence>